<keyword evidence="13" id="KW-1185">Reference proteome</keyword>
<evidence type="ECO:0000256" key="6">
    <source>
        <dbReference type="ARBA" id="ARBA00022989"/>
    </source>
</evidence>
<feature type="transmembrane region" description="Helical" evidence="12">
    <location>
        <begin position="335"/>
        <end position="360"/>
    </location>
</feature>
<keyword evidence="8" id="KW-0406">Ion transport</keyword>
<dbReference type="Proteomes" id="UP000695007">
    <property type="component" value="Unplaced"/>
</dbReference>
<dbReference type="Pfam" id="PF00474">
    <property type="entry name" value="SSF"/>
    <property type="match status" value="1"/>
</dbReference>
<feature type="transmembrane region" description="Helical" evidence="12">
    <location>
        <begin position="236"/>
        <end position="254"/>
    </location>
</feature>
<proteinExistence type="inferred from homology"/>
<keyword evidence="4" id="KW-1003">Cell membrane</keyword>
<dbReference type="InterPro" id="IPR051163">
    <property type="entry name" value="Sodium:Solute_Symporter_SSF"/>
</dbReference>
<evidence type="ECO:0000256" key="10">
    <source>
        <dbReference type="ARBA" id="ARBA00023201"/>
    </source>
</evidence>
<keyword evidence="5 12" id="KW-0812">Transmembrane</keyword>
<dbReference type="NCBIfam" id="TIGR00813">
    <property type="entry name" value="sss"/>
    <property type="match status" value="1"/>
</dbReference>
<comment type="subcellular location">
    <subcellularLocation>
        <location evidence="1">Cell membrane</location>
        <topology evidence="1">Multi-pass membrane protein</topology>
    </subcellularLocation>
</comment>
<dbReference type="GO" id="GO:0005886">
    <property type="term" value="C:plasma membrane"/>
    <property type="evidence" value="ECO:0007669"/>
    <property type="project" value="UniProtKB-SubCell"/>
</dbReference>
<evidence type="ECO:0000256" key="7">
    <source>
        <dbReference type="ARBA" id="ARBA00023053"/>
    </source>
</evidence>
<feature type="transmembrane region" description="Helical" evidence="12">
    <location>
        <begin position="440"/>
        <end position="458"/>
    </location>
</feature>
<keyword evidence="9 12" id="KW-0472">Membrane</keyword>
<evidence type="ECO:0000313" key="14">
    <source>
        <dbReference type="RefSeq" id="XP_011501298.1"/>
    </source>
</evidence>
<dbReference type="PANTHER" id="PTHR42985">
    <property type="entry name" value="SODIUM-COUPLED MONOCARBOXYLATE TRANSPORTER"/>
    <property type="match status" value="1"/>
</dbReference>
<evidence type="ECO:0000256" key="12">
    <source>
        <dbReference type="SAM" id="Phobius"/>
    </source>
</evidence>
<keyword evidence="10" id="KW-0739">Sodium transport</keyword>
<dbReference type="GO" id="GO:0006814">
    <property type="term" value="P:sodium ion transport"/>
    <property type="evidence" value="ECO:0007669"/>
    <property type="project" value="UniProtKB-KW"/>
</dbReference>
<feature type="transmembrane region" description="Helical" evidence="12">
    <location>
        <begin position="188"/>
        <end position="206"/>
    </location>
</feature>
<evidence type="ECO:0000256" key="5">
    <source>
        <dbReference type="ARBA" id="ARBA00022692"/>
    </source>
</evidence>
<dbReference type="RefSeq" id="XP_011501298.1">
    <property type="nucleotide sequence ID" value="XM_011502996.1"/>
</dbReference>
<feature type="transmembrane region" description="Helical" evidence="12">
    <location>
        <begin position="512"/>
        <end position="534"/>
    </location>
</feature>
<comment type="similarity">
    <text evidence="2 11">Belongs to the sodium:solute symporter (SSF) (TC 2.A.21) family.</text>
</comment>
<feature type="transmembrane region" description="Helical" evidence="12">
    <location>
        <begin position="158"/>
        <end position="181"/>
    </location>
</feature>
<dbReference type="CDD" id="cd11492">
    <property type="entry name" value="SLC5sbd_NIS-SMVT"/>
    <property type="match status" value="1"/>
</dbReference>
<organism evidence="13 14">
    <name type="scientific">Ceratosolen solmsi marchali</name>
    <dbReference type="NCBI Taxonomy" id="326594"/>
    <lineage>
        <taxon>Eukaryota</taxon>
        <taxon>Metazoa</taxon>
        <taxon>Ecdysozoa</taxon>
        <taxon>Arthropoda</taxon>
        <taxon>Hexapoda</taxon>
        <taxon>Insecta</taxon>
        <taxon>Pterygota</taxon>
        <taxon>Neoptera</taxon>
        <taxon>Endopterygota</taxon>
        <taxon>Hymenoptera</taxon>
        <taxon>Apocrita</taxon>
        <taxon>Proctotrupomorpha</taxon>
        <taxon>Chalcidoidea</taxon>
        <taxon>Agaonidae</taxon>
        <taxon>Agaoninae</taxon>
        <taxon>Ceratosolen</taxon>
    </lineage>
</organism>
<keyword evidence="6 12" id="KW-1133">Transmembrane helix</keyword>
<keyword evidence="7" id="KW-0915">Sodium</keyword>
<evidence type="ECO:0000256" key="8">
    <source>
        <dbReference type="ARBA" id="ARBA00023065"/>
    </source>
</evidence>
<dbReference type="InterPro" id="IPR001734">
    <property type="entry name" value="Na/solute_symporter"/>
</dbReference>
<sequence length="597" mass="65763">MERTLGWIDYLVVILTMAISASIGLYYRFSGGRQKTTQEYFSANKSMSVIPIGIALMVSFMSAITLLGLSAENYTYGTQFVVINIAYLIGTPLICYGFLPIFFNLGAISAYEYLEKRFGYGARLAASFASWIQLLLYSGVVLYAPALALEATTGLSRVLSIVVVGLVCSFYSTIGGIKAVLITDVFQAILMFVSMFIVIGTAAYKINGIAEIWQIASDGGRIEFDNISLDPTIRHTWWGLIIGGLFTFLSLYAVNQVQVQRMMTLRNLKSARSALWLNLPILTVLSVTTCFSGLALYSHYRNCDPIRSGRISSPDMLLPLYVMDELSNFPGIPGLFIAGIFSAGLSTISAGLNSLAAVTLEDFIKPIYIKYTGNEFPETKSIILSKLLVLSFGITCLALAFAAQLLGGVLQASLTIFGVIGGPLLGIFTLGMLFESTNQIGAITGIISSTAIMLWIAFGQPKPRSQPLPVSVEGCNTTFSMYSSLNSSLSAKESVILPSNDSSYFYLYRISYIWYSAIGFMITIIIGIVTSYISRLLYNNHNDRLDPDLFFPIVAKFIRQRRQCQTEMNGNLMTQGLYVFKSKYKHSEKEKEQNSHL</sequence>
<evidence type="ECO:0000256" key="9">
    <source>
        <dbReference type="ARBA" id="ARBA00023136"/>
    </source>
</evidence>
<evidence type="ECO:0000256" key="1">
    <source>
        <dbReference type="ARBA" id="ARBA00004651"/>
    </source>
</evidence>
<name>A0AAJ7DYQ2_9HYME</name>
<evidence type="ECO:0000313" key="13">
    <source>
        <dbReference type="Proteomes" id="UP000695007"/>
    </source>
</evidence>
<evidence type="ECO:0000256" key="11">
    <source>
        <dbReference type="RuleBase" id="RU362091"/>
    </source>
</evidence>
<dbReference type="AlphaFoldDB" id="A0AAJ7DYQ2"/>
<feature type="transmembrane region" description="Helical" evidence="12">
    <location>
        <begin position="6"/>
        <end position="27"/>
    </location>
</feature>
<dbReference type="KEGG" id="csol:105364954"/>
<dbReference type="PROSITE" id="PS50283">
    <property type="entry name" value="NA_SOLUT_SYMP_3"/>
    <property type="match status" value="1"/>
</dbReference>
<dbReference type="GeneID" id="105364954"/>
<dbReference type="Gene3D" id="1.20.1730.10">
    <property type="entry name" value="Sodium/glucose cotransporter"/>
    <property type="match status" value="1"/>
</dbReference>
<evidence type="ECO:0000256" key="2">
    <source>
        <dbReference type="ARBA" id="ARBA00006434"/>
    </source>
</evidence>
<accession>A0AAJ7DYQ2</accession>
<feature type="transmembrane region" description="Helical" evidence="12">
    <location>
        <begin position="124"/>
        <end position="146"/>
    </location>
</feature>
<feature type="transmembrane region" description="Helical" evidence="12">
    <location>
        <begin position="409"/>
        <end position="433"/>
    </location>
</feature>
<dbReference type="GO" id="GO:0015293">
    <property type="term" value="F:symporter activity"/>
    <property type="evidence" value="ECO:0007669"/>
    <property type="project" value="TreeGrafter"/>
</dbReference>
<reference evidence="14" key="1">
    <citation type="submission" date="2025-08" db="UniProtKB">
        <authorList>
            <consortium name="RefSeq"/>
        </authorList>
    </citation>
    <scope>IDENTIFICATION</scope>
</reference>
<dbReference type="InterPro" id="IPR038377">
    <property type="entry name" value="Na/Glc_symporter_sf"/>
</dbReference>
<feature type="transmembrane region" description="Helical" evidence="12">
    <location>
        <begin position="81"/>
        <end position="103"/>
    </location>
</feature>
<evidence type="ECO:0000256" key="3">
    <source>
        <dbReference type="ARBA" id="ARBA00022448"/>
    </source>
</evidence>
<evidence type="ECO:0000256" key="4">
    <source>
        <dbReference type="ARBA" id="ARBA00022475"/>
    </source>
</evidence>
<dbReference type="PANTHER" id="PTHR42985:SF40">
    <property type="entry name" value="LD47995P-RELATED"/>
    <property type="match status" value="1"/>
</dbReference>
<keyword evidence="3" id="KW-0813">Transport</keyword>
<feature type="transmembrane region" description="Helical" evidence="12">
    <location>
        <begin position="275"/>
        <end position="297"/>
    </location>
</feature>
<gene>
    <name evidence="14" type="primary">LOC105364954</name>
</gene>
<feature type="transmembrane region" description="Helical" evidence="12">
    <location>
        <begin position="48"/>
        <end position="69"/>
    </location>
</feature>
<feature type="transmembrane region" description="Helical" evidence="12">
    <location>
        <begin position="381"/>
        <end position="403"/>
    </location>
</feature>
<protein>
    <submittedName>
        <fullName evidence="14">Sodium-dependent multivitamin transporter isoform X1</fullName>
    </submittedName>
</protein>